<keyword evidence="4" id="KW-0645">Protease</keyword>
<dbReference type="Proteomes" id="UP000706039">
    <property type="component" value="Unassembled WGS sequence"/>
</dbReference>
<dbReference type="GO" id="GO:0006508">
    <property type="term" value="P:proteolysis"/>
    <property type="evidence" value="ECO:0007669"/>
    <property type="project" value="UniProtKB-KW"/>
</dbReference>
<gene>
    <name evidence="4" type="ORF">K7G82_19440</name>
</gene>
<accession>A0ABS7PT74</accession>
<evidence type="ECO:0000259" key="3">
    <source>
        <dbReference type="PROSITE" id="PS50175"/>
    </source>
</evidence>
<keyword evidence="5" id="KW-1185">Reference proteome</keyword>
<dbReference type="CDD" id="cd05483">
    <property type="entry name" value="retropepsin_like_bacteria"/>
    <property type="match status" value="1"/>
</dbReference>
<dbReference type="PROSITE" id="PS00141">
    <property type="entry name" value="ASP_PROTEASE"/>
    <property type="match status" value="1"/>
</dbReference>
<dbReference type="Pfam" id="PF13975">
    <property type="entry name" value="gag-asp_proteas"/>
    <property type="match status" value="1"/>
</dbReference>
<evidence type="ECO:0000313" key="5">
    <source>
        <dbReference type="Proteomes" id="UP000706039"/>
    </source>
</evidence>
<dbReference type="Gene3D" id="2.40.70.10">
    <property type="entry name" value="Acid Proteases"/>
    <property type="match status" value="1"/>
</dbReference>
<reference evidence="4 5" key="1">
    <citation type="submission" date="2021-08" db="EMBL/GenBank/DDBJ databases">
        <authorList>
            <person name="Tuo L."/>
        </authorList>
    </citation>
    <scope>NUCLEOTIDE SEQUENCE [LARGE SCALE GENOMIC DNA]</scope>
    <source>
        <strain evidence="4 5">JCM 31229</strain>
    </source>
</reference>
<name>A0ABS7PT74_9SPHN</name>
<dbReference type="EC" id="3.4.23.-" evidence="4"/>
<feature type="compositionally biased region" description="Polar residues" evidence="2">
    <location>
        <begin position="25"/>
        <end position="46"/>
    </location>
</feature>
<evidence type="ECO:0000313" key="4">
    <source>
        <dbReference type="EMBL" id="MBY8824488.1"/>
    </source>
</evidence>
<dbReference type="PROSITE" id="PS50175">
    <property type="entry name" value="ASP_PROT_RETROV"/>
    <property type="match status" value="1"/>
</dbReference>
<comment type="caution">
    <text evidence="4">The sequence shown here is derived from an EMBL/GenBank/DDBJ whole genome shotgun (WGS) entry which is preliminary data.</text>
</comment>
<dbReference type="InterPro" id="IPR021109">
    <property type="entry name" value="Peptidase_aspartic_dom_sf"/>
</dbReference>
<organism evidence="4 5">
    <name type="scientific">Sphingomonas colocasiae</name>
    <dbReference type="NCBI Taxonomy" id="1848973"/>
    <lineage>
        <taxon>Bacteria</taxon>
        <taxon>Pseudomonadati</taxon>
        <taxon>Pseudomonadota</taxon>
        <taxon>Alphaproteobacteria</taxon>
        <taxon>Sphingomonadales</taxon>
        <taxon>Sphingomonadaceae</taxon>
        <taxon>Sphingomonas</taxon>
    </lineage>
</organism>
<dbReference type="RefSeq" id="WP_222991593.1">
    <property type="nucleotide sequence ID" value="NZ_JAINVV010000009.1"/>
</dbReference>
<dbReference type="InterPro" id="IPR001995">
    <property type="entry name" value="Peptidase_A2_cat"/>
</dbReference>
<keyword evidence="1 4" id="KW-0378">Hydrolase</keyword>
<feature type="region of interest" description="Disordered" evidence="2">
    <location>
        <begin position="22"/>
        <end position="54"/>
    </location>
</feature>
<dbReference type="InterPro" id="IPR001969">
    <property type="entry name" value="Aspartic_peptidase_AS"/>
</dbReference>
<dbReference type="NCBIfam" id="TIGR02281">
    <property type="entry name" value="clan_AA_DTGA"/>
    <property type="match status" value="1"/>
</dbReference>
<dbReference type="InterPro" id="IPR034122">
    <property type="entry name" value="Retropepsin-like_bacterial"/>
</dbReference>
<evidence type="ECO:0000256" key="2">
    <source>
        <dbReference type="SAM" id="MobiDB-lite"/>
    </source>
</evidence>
<evidence type="ECO:0000256" key="1">
    <source>
        <dbReference type="ARBA" id="ARBA00022801"/>
    </source>
</evidence>
<dbReference type="GO" id="GO:0008233">
    <property type="term" value="F:peptidase activity"/>
    <property type="evidence" value="ECO:0007669"/>
    <property type="project" value="UniProtKB-KW"/>
</dbReference>
<feature type="domain" description="Peptidase A2" evidence="3">
    <location>
        <begin position="77"/>
        <end position="156"/>
    </location>
</feature>
<dbReference type="SUPFAM" id="SSF50630">
    <property type="entry name" value="Acid proteases"/>
    <property type="match status" value="1"/>
</dbReference>
<proteinExistence type="predicted"/>
<protein>
    <submittedName>
        <fullName evidence="4">TIGR02281 family clan AA aspartic protease</fullName>
        <ecNumber evidence="4">3.4.23.-</ecNumber>
    </submittedName>
</protein>
<sequence>MTRIIVPLLLLVVALVSLMPGERTPASSGSQSPTAATAHQPVQTVPSDAGNGFAGATLSRESDGHFYADAQVNGATIRFLVDSGASAVVLSRADAQRAGIAASAGEFTAEAQAASGTVRLKPVVIDRIAIGPVSARDVTGAVAETDMPISLLGQSFLARISHVEIEKDAMRLR</sequence>
<dbReference type="EMBL" id="JAINVV010000009">
    <property type="protein sequence ID" value="MBY8824488.1"/>
    <property type="molecule type" value="Genomic_DNA"/>
</dbReference>
<dbReference type="InterPro" id="IPR011969">
    <property type="entry name" value="Clan_AA_Asp_peptidase_C"/>
</dbReference>